<accession>A0A6L2NV89</accession>
<reference evidence="4" key="1">
    <citation type="journal article" date="2019" name="Sci. Rep.">
        <title>Draft genome of Tanacetum cinerariifolium, the natural source of mosquito coil.</title>
        <authorList>
            <person name="Yamashiro T."/>
            <person name="Shiraishi A."/>
            <person name="Satake H."/>
            <person name="Nakayama K."/>
        </authorList>
    </citation>
    <scope>NUCLEOTIDE SEQUENCE</scope>
</reference>
<organism evidence="4">
    <name type="scientific">Tanacetum cinerariifolium</name>
    <name type="common">Dalmatian daisy</name>
    <name type="synonym">Chrysanthemum cinerariifolium</name>
    <dbReference type="NCBI Taxonomy" id="118510"/>
    <lineage>
        <taxon>Eukaryota</taxon>
        <taxon>Viridiplantae</taxon>
        <taxon>Streptophyta</taxon>
        <taxon>Embryophyta</taxon>
        <taxon>Tracheophyta</taxon>
        <taxon>Spermatophyta</taxon>
        <taxon>Magnoliopsida</taxon>
        <taxon>eudicotyledons</taxon>
        <taxon>Gunneridae</taxon>
        <taxon>Pentapetalae</taxon>
        <taxon>asterids</taxon>
        <taxon>campanulids</taxon>
        <taxon>Asterales</taxon>
        <taxon>Asteraceae</taxon>
        <taxon>Asteroideae</taxon>
        <taxon>Anthemideae</taxon>
        <taxon>Anthemidinae</taxon>
        <taxon>Tanacetum</taxon>
    </lineage>
</organism>
<feature type="region of interest" description="Disordered" evidence="2">
    <location>
        <begin position="108"/>
        <end position="153"/>
    </location>
</feature>
<feature type="transmembrane region" description="Helical" evidence="3">
    <location>
        <begin position="574"/>
        <end position="595"/>
    </location>
</feature>
<comment type="caution">
    <text evidence="4">The sequence shown here is derived from an EMBL/GenBank/DDBJ whole genome shotgun (WGS) entry which is preliminary data.</text>
</comment>
<protein>
    <submittedName>
        <fullName evidence="4">Uncharacterized protein</fullName>
    </submittedName>
</protein>
<keyword evidence="3" id="KW-0472">Membrane</keyword>
<keyword evidence="1" id="KW-0175">Coiled coil</keyword>
<dbReference type="EMBL" id="BKCJ010009981">
    <property type="protein sequence ID" value="GEU89517.1"/>
    <property type="molecule type" value="Genomic_DNA"/>
</dbReference>
<keyword evidence="3" id="KW-0812">Transmembrane</keyword>
<gene>
    <name evidence="4" type="ORF">Tci_061495</name>
</gene>
<feature type="transmembrane region" description="Helical" evidence="3">
    <location>
        <begin position="546"/>
        <end position="567"/>
    </location>
</feature>
<evidence type="ECO:0000313" key="4">
    <source>
        <dbReference type="EMBL" id="GEU89517.1"/>
    </source>
</evidence>
<feature type="transmembrane region" description="Helical" evidence="3">
    <location>
        <begin position="615"/>
        <end position="636"/>
    </location>
</feature>
<evidence type="ECO:0000256" key="1">
    <source>
        <dbReference type="SAM" id="Coils"/>
    </source>
</evidence>
<name>A0A6L2NV89_TANCI</name>
<evidence type="ECO:0000256" key="2">
    <source>
        <dbReference type="SAM" id="MobiDB-lite"/>
    </source>
</evidence>
<evidence type="ECO:0000256" key="3">
    <source>
        <dbReference type="SAM" id="Phobius"/>
    </source>
</evidence>
<feature type="coiled-coil region" evidence="1">
    <location>
        <begin position="358"/>
        <end position="385"/>
    </location>
</feature>
<sequence length="648" mass="71116">MFKNDMKDRICTLSKNDLKDLVKTYHIPLDLHPCLPGPGFTMDRLPADAIEMSMYDFMTLPSWSDAKIVEESHHLSLLLHERVSSHTIVPASEGAIISLPTLDEIATSQPDSRLVKKSKGHSQASRPSKRRKLQKRASEIGSSDPELDQADGADETNLADLCAEIEDSLERDKGVSIRVVLAPTPRLGKRLGAPPSIAITSVYDPSHVGTSALASTSGRSLTLRGVVAGGHVGKSKAQMGKIPNDDFSTTTRGEEINLTLFPLAPGPYHMSYPYKGISSPLYSREEWNGRHALESNIICEDIFKDLDENRELRSQRDDAFEEVWKLQSQPTDAKTTSISLSQELTRIDAKLSEQALTVKDLQNEIVLEKSKSREYKEDIDGLREEVTQFVGSGVESLVQKLLSSDEFHVSLARVASLDINYGVERGLHMGCTNVEFEAVVQKVSNFCVGAKADFDKALDDFPTTPFPFLSKIVVSSEGGLPDSFRGRGKTLRFHPSTGELTCFFLSPLLELIVSSGGSEPSDAFMFSWIQKFKFIRSASLFSSSDLQIVLLVGMPISAGMTASVPYVRLNGVSPLLVLGVVLLALSIAPFAWGWYTDVDTSFIPNTSAQDLNGSLINWVSLSFMMVAGISNLHMMLSNAKFSPVFLLC</sequence>
<proteinExistence type="predicted"/>
<keyword evidence="3" id="KW-1133">Transmembrane helix</keyword>
<dbReference type="AlphaFoldDB" id="A0A6L2NV89"/>